<reference evidence="2" key="1">
    <citation type="journal article" date="2014" name="PLoS ONE">
        <title>Transcriptome-Based Identification of ABC Transporters in the Western Tarnished Plant Bug Lygus hesperus.</title>
        <authorList>
            <person name="Hull J.J."/>
            <person name="Chaney K."/>
            <person name="Geib S.M."/>
            <person name="Fabrick J.A."/>
            <person name="Brent C.S."/>
            <person name="Walsh D."/>
            <person name="Lavine L.C."/>
        </authorList>
    </citation>
    <scope>NUCLEOTIDE SEQUENCE</scope>
</reference>
<keyword evidence="1" id="KW-0472">Membrane</keyword>
<gene>
    <name evidence="2" type="primary">secA_16</name>
    <name evidence="2" type="ORF">CM83_27711</name>
</gene>
<name>A0A0A9Y8H6_LYGHE</name>
<dbReference type="AlphaFoldDB" id="A0A0A9Y8H6"/>
<accession>A0A0A9Y8H6</accession>
<keyword evidence="1" id="KW-1133">Transmembrane helix</keyword>
<organism evidence="2">
    <name type="scientific">Lygus hesperus</name>
    <name type="common">Western plant bug</name>
    <dbReference type="NCBI Taxonomy" id="30085"/>
    <lineage>
        <taxon>Eukaryota</taxon>
        <taxon>Metazoa</taxon>
        <taxon>Ecdysozoa</taxon>
        <taxon>Arthropoda</taxon>
        <taxon>Hexapoda</taxon>
        <taxon>Insecta</taxon>
        <taxon>Pterygota</taxon>
        <taxon>Neoptera</taxon>
        <taxon>Paraneoptera</taxon>
        <taxon>Hemiptera</taxon>
        <taxon>Heteroptera</taxon>
        <taxon>Panheteroptera</taxon>
        <taxon>Cimicomorpha</taxon>
        <taxon>Miridae</taxon>
        <taxon>Mirini</taxon>
        <taxon>Lygus</taxon>
    </lineage>
</organism>
<dbReference type="EMBL" id="GBHO01017759">
    <property type="protein sequence ID" value="JAG25845.1"/>
    <property type="molecule type" value="Transcribed_RNA"/>
</dbReference>
<feature type="non-terminal residue" evidence="2">
    <location>
        <position position="1"/>
    </location>
</feature>
<reference evidence="2" key="2">
    <citation type="submission" date="2014-07" db="EMBL/GenBank/DDBJ databases">
        <authorList>
            <person name="Hull J."/>
        </authorList>
    </citation>
    <scope>NUCLEOTIDE SEQUENCE</scope>
</reference>
<sequence length="190" mass="19992">LFRQRHHRTCIQHSKNPPPTDNMARLIISTFFVASFVLSGAFAGLLPDILPDIIPSGIIPVTKDAAKSQIWRGAGKGKGQINGAITWWTATVNSDPELTPECKACCAAAAKEIRGNVLEEIDGVAQSLVEKIDSTLSILVGTVYTEILGLLGGANGLIAGIVKDLEVSLDGAKQTCILQTANASSTTVIA</sequence>
<evidence type="ECO:0000256" key="1">
    <source>
        <dbReference type="SAM" id="Phobius"/>
    </source>
</evidence>
<keyword evidence="1" id="KW-0812">Transmembrane</keyword>
<feature type="transmembrane region" description="Helical" evidence="1">
    <location>
        <begin position="26"/>
        <end position="46"/>
    </location>
</feature>
<protein>
    <submittedName>
        <fullName evidence="2">Protein translocase subunit SecA</fullName>
    </submittedName>
</protein>
<proteinExistence type="predicted"/>
<evidence type="ECO:0000313" key="2">
    <source>
        <dbReference type="EMBL" id="JAG25845.1"/>
    </source>
</evidence>